<dbReference type="PROSITE" id="PS51885">
    <property type="entry name" value="NEPRILYSIN"/>
    <property type="match status" value="1"/>
</dbReference>
<evidence type="ECO:0008006" key="3">
    <source>
        <dbReference type="Google" id="ProtNLM"/>
    </source>
</evidence>
<dbReference type="VEuPathDB" id="VectorBase:GBRI018791"/>
<dbReference type="SUPFAM" id="SSF55486">
    <property type="entry name" value="Metalloproteases ('zincins'), catalytic domain"/>
    <property type="match status" value="1"/>
</dbReference>
<name>A0A1A9WGE5_9MUSC</name>
<dbReference type="GO" id="GO:0006508">
    <property type="term" value="P:proteolysis"/>
    <property type="evidence" value="ECO:0007669"/>
    <property type="project" value="InterPro"/>
</dbReference>
<sequence length="441" mass="53275">MPTYWFPYGLWCRFRLKQIISKTANSCETMFAKNIRIFSFLIILVNVSPYAAEAQYRPYYRHQNRNISYMHHLSEFHKQELHNIAIRLEHSIDNDKYACDGYFDYVCGRNRPLFSILGHLPHSGELIQLLKQLQEDREQFEAKQKLFDFFISCNSFKSLDDCYYESFEYFKPLFGYIITKKHINSNSYEVKNFVEILERFLAKAKSSQTTSHDIIRMKLLTLKEKFRMPQIYFRANDLNYEYRELSIYRESYQHNIKNLELYRKVNSTYEYGVQRTMLDWSLYLYQSRNKPMSYYYATLNVHLWMTLYNSTERQQSLEIGGLQRLLEVGECLKLPQFVNVLDEARILAVIYLKSFRNAWEGYRDWITASTEHQEIYDEENDILEKYRLNNKKLFFTLYAQNFCEFGRDLAENVFYLGLKQNHDFFKIYSCNYKPESFLDCI</sequence>
<dbReference type="Proteomes" id="UP000091820">
    <property type="component" value="Unassembled WGS sequence"/>
</dbReference>
<protein>
    <recommendedName>
        <fullName evidence="3">Peptidase M13 N-terminal domain-containing protein</fullName>
    </recommendedName>
</protein>
<dbReference type="EnsemblMetazoa" id="GBRI018791-RA">
    <property type="protein sequence ID" value="GBRI018791-PA"/>
    <property type="gene ID" value="GBRI018791"/>
</dbReference>
<organism evidence="1 2">
    <name type="scientific">Glossina brevipalpis</name>
    <dbReference type="NCBI Taxonomy" id="37001"/>
    <lineage>
        <taxon>Eukaryota</taxon>
        <taxon>Metazoa</taxon>
        <taxon>Ecdysozoa</taxon>
        <taxon>Arthropoda</taxon>
        <taxon>Hexapoda</taxon>
        <taxon>Insecta</taxon>
        <taxon>Pterygota</taxon>
        <taxon>Neoptera</taxon>
        <taxon>Endopterygota</taxon>
        <taxon>Diptera</taxon>
        <taxon>Brachycera</taxon>
        <taxon>Muscomorpha</taxon>
        <taxon>Hippoboscoidea</taxon>
        <taxon>Glossinidae</taxon>
        <taxon>Glossina</taxon>
    </lineage>
</organism>
<dbReference type="GO" id="GO:0004222">
    <property type="term" value="F:metalloendopeptidase activity"/>
    <property type="evidence" value="ECO:0007669"/>
    <property type="project" value="InterPro"/>
</dbReference>
<reference evidence="1" key="2">
    <citation type="submission" date="2020-05" db="UniProtKB">
        <authorList>
            <consortium name="EnsemblMetazoa"/>
        </authorList>
    </citation>
    <scope>IDENTIFICATION</scope>
    <source>
        <strain evidence="1">IAEA</strain>
    </source>
</reference>
<accession>A0A1A9WGE5</accession>
<reference evidence="2" key="1">
    <citation type="submission" date="2014-03" db="EMBL/GenBank/DDBJ databases">
        <authorList>
            <person name="Aksoy S."/>
            <person name="Warren W."/>
            <person name="Wilson R.K."/>
        </authorList>
    </citation>
    <scope>NUCLEOTIDE SEQUENCE [LARGE SCALE GENOMIC DNA]</scope>
    <source>
        <strain evidence="2">IAEA</strain>
    </source>
</reference>
<dbReference type="InterPro" id="IPR000718">
    <property type="entry name" value="Peptidase_M13"/>
</dbReference>
<evidence type="ECO:0000313" key="1">
    <source>
        <dbReference type="EnsemblMetazoa" id="GBRI018791-PA"/>
    </source>
</evidence>
<dbReference type="AlphaFoldDB" id="A0A1A9WGE5"/>
<proteinExistence type="predicted"/>
<evidence type="ECO:0000313" key="2">
    <source>
        <dbReference type="Proteomes" id="UP000091820"/>
    </source>
</evidence>
<keyword evidence="2" id="KW-1185">Reference proteome</keyword>